<accession>A0A6C0KCX1</accession>
<keyword evidence="1" id="KW-1133">Transmembrane helix</keyword>
<protein>
    <submittedName>
        <fullName evidence="2">Uncharacterized protein</fullName>
    </submittedName>
</protein>
<keyword evidence="1" id="KW-0472">Membrane</keyword>
<keyword evidence="1" id="KW-0812">Transmembrane</keyword>
<organism evidence="2">
    <name type="scientific">viral metagenome</name>
    <dbReference type="NCBI Taxonomy" id="1070528"/>
    <lineage>
        <taxon>unclassified sequences</taxon>
        <taxon>metagenomes</taxon>
        <taxon>organismal metagenomes</taxon>
    </lineage>
</organism>
<evidence type="ECO:0000313" key="2">
    <source>
        <dbReference type="EMBL" id="QHU15862.1"/>
    </source>
</evidence>
<proteinExistence type="predicted"/>
<feature type="transmembrane region" description="Helical" evidence="1">
    <location>
        <begin position="12"/>
        <end position="34"/>
    </location>
</feature>
<evidence type="ECO:0000256" key="1">
    <source>
        <dbReference type="SAM" id="Phobius"/>
    </source>
</evidence>
<name>A0A6C0KCX1_9ZZZZ</name>
<dbReference type="EMBL" id="MN740868">
    <property type="protein sequence ID" value="QHU15862.1"/>
    <property type="molecule type" value="Genomic_DNA"/>
</dbReference>
<reference evidence="2" key="1">
    <citation type="journal article" date="2020" name="Nature">
        <title>Giant virus diversity and host interactions through global metagenomics.</title>
        <authorList>
            <person name="Schulz F."/>
            <person name="Roux S."/>
            <person name="Paez-Espino D."/>
            <person name="Jungbluth S."/>
            <person name="Walsh D.A."/>
            <person name="Denef V.J."/>
            <person name="McMahon K.D."/>
            <person name="Konstantinidis K.T."/>
            <person name="Eloe-Fadrosh E.A."/>
            <person name="Kyrpides N.C."/>
            <person name="Woyke T."/>
        </authorList>
    </citation>
    <scope>NUCLEOTIDE SEQUENCE</scope>
    <source>
        <strain evidence="2">GVMAG-S-3300010158-109</strain>
    </source>
</reference>
<dbReference type="AlphaFoldDB" id="A0A6C0KCX1"/>
<sequence length="56" mass="6222">MTCASCLAIPFIILGITITPRMLIAGLLLTVLSLSSYLHYKEFKDCKECNEDKCPV</sequence>